<name>A0A0R1NVS9_9LACO</name>
<dbReference type="PATRIC" id="fig|1423766.4.peg.1499"/>
<dbReference type="SUPFAM" id="SSF55961">
    <property type="entry name" value="Bet v1-like"/>
    <property type="match status" value="1"/>
</dbReference>
<dbReference type="EMBL" id="AZEB01000025">
    <property type="protein sequence ID" value="KRL20504.1"/>
    <property type="molecule type" value="Genomic_DNA"/>
</dbReference>
<dbReference type="AlphaFoldDB" id="A0A0R1NVS9"/>
<dbReference type="InterPro" id="IPR023393">
    <property type="entry name" value="START-like_dom_sf"/>
</dbReference>
<dbReference type="Gene3D" id="3.30.530.20">
    <property type="match status" value="1"/>
</dbReference>
<evidence type="ECO:0000313" key="2">
    <source>
        <dbReference type="Proteomes" id="UP000051439"/>
    </source>
</evidence>
<organism evidence="1 2">
    <name type="scientific">Lentilactobacillus kisonensis DSM 19906 = JCM 15041</name>
    <dbReference type="NCBI Taxonomy" id="1423766"/>
    <lineage>
        <taxon>Bacteria</taxon>
        <taxon>Bacillati</taxon>
        <taxon>Bacillota</taxon>
        <taxon>Bacilli</taxon>
        <taxon>Lactobacillales</taxon>
        <taxon>Lactobacillaceae</taxon>
        <taxon>Lentilactobacillus</taxon>
    </lineage>
</organism>
<dbReference type="CDD" id="cd07812">
    <property type="entry name" value="SRPBCC"/>
    <property type="match status" value="1"/>
</dbReference>
<accession>A0A0R1NVS9</accession>
<gene>
    <name evidence="1" type="ORF">FC98_GL001446</name>
</gene>
<comment type="caution">
    <text evidence="1">The sequence shown here is derived from an EMBL/GenBank/DDBJ whole genome shotgun (WGS) entry which is preliminary data.</text>
</comment>
<reference evidence="1 2" key="1">
    <citation type="journal article" date="2015" name="Genome Announc.">
        <title>Expanding the biotechnology potential of lactobacilli through comparative genomics of 213 strains and associated genera.</title>
        <authorList>
            <person name="Sun Z."/>
            <person name="Harris H.M."/>
            <person name="McCann A."/>
            <person name="Guo C."/>
            <person name="Argimon S."/>
            <person name="Zhang W."/>
            <person name="Yang X."/>
            <person name="Jeffery I.B."/>
            <person name="Cooney J.C."/>
            <person name="Kagawa T.F."/>
            <person name="Liu W."/>
            <person name="Song Y."/>
            <person name="Salvetti E."/>
            <person name="Wrobel A."/>
            <person name="Rasinkangas P."/>
            <person name="Parkhill J."/>
            <person name="Rea M.C."/>
            <person name="O'Sullivan O."/>
            <person name="Ritari J."/>
            <person name="Douillard F.P."/>
            <person name="Paul Ross R."/>
            <person name="Yang R."/>
            <person name="Briner A.E."/>
            <person name="Felis G.E."/>
            <person name="de Vos W.M."/>
            <person name="Barrangou R."/>
            <person name="Klaenhammer T.R."/>
            <person name="Caufield P.W."/>
            <person name="Cui Y."/>
            <person name="Zhang H."/>
            <person name="O'Toole P.W."/>
        </authorList>
    </citation>
    <scope>NUCLEOTIDE SEQUENCE [LARGE SCALE GENOMIC DNA]</scope>
    <source>
        <strain evidence="1 2">DSM 19906</strain>
    </source>
</reference>
<dbReference type="RefSeq" id="WP_008855663.1">
    <property type="nucleotide sequence ID" value="NZ_AZEB01000025.1"/>
</dbReference>
<keyword evidence="2" id="KW-1185">Reference proteome</keyword>
<protein>
    <recommendedName>
        <fullName evidence="3">SRPBCC family protein</fullName>
    </recommendedName>
</protein>
<sequence>MDKKLFTNIVMVNAGADEVKRILSNPQRMLQWIPEITTVDQGDNGFIVKRNGAALNQSELIQVETSDNEITYISTEGRLEYRLAFSLRTENEQTVIQEDLYLPDDADRHLPVTLLAPIAKHAFHTNLINLAAVVEMLTSEKG</sequence>
<evidence type="ECO:0008006" key="3">
    <source>
        <dbReference type="Google" id="ProtNLM"/>
    </source>
</evidence>
<proteinExistence type="predicted"/>
<evidence type="ECO:0000313" key="1">
    <source>
        <dbReference type="EMBL" id="KRL20504.1"/>
    </source>
</evidence>
<dbReference type="Proteomes" id="UP000051439">
    <property type="component" value="Unassembled WGS sequence"/>
</dbReference>